<dbReference type="RefSeq" id="WP_321550901.1">
    <property type="nucleotide sequence ID" value="NZ_JAXIVS010000018.1"/>
</dbReference>
<dbReference type="PANTHER" id="PTHR31302:SF31">
    <property type="entry name" value="PHOSPHODIESTERASE YAEI"/>
    <property type="match status" value="1"/>
</dbReference>
<name>A0ABU5HFD2_9BACT</name>
<feature type="transmembrane region" description="Helical" evidence="3">
    <location>
        <begin position="133"/>
        <end position="155"/>
    </location>
</feature>
<evidence type="ECO:0000256" key="3">
    <source>
        <dbReference type="SAM" id="Phobius"/>
    </source>
</evidence>
<dbReference type="PANTHER" id="PTHR31302">
    <property type="entry name" value="TRANSMEMBRANE PROTEIN WITH METALLOPHOSPHOESTERASE DOMAIN-RELATED"/>
    <property type="match status" value="1"/>
</dbReference>
<keyword evidence="2" id="KW-0378">Hydrolase</keyword>
<reference evidence="5 6" key="1">
    <citation type="submission" date="2023-12" db="EMBL/GenBank/DDBJ databases">
        <title>the genome sequence of Hyalangium sp. s54d21.</title>
        <authorList>
            <person name="Zhang X."/>
        </authorList>
    </citation>
    <scope>NUCLEOTIDE SEQUENCE [LARGE SCALE GENOMIC DNA]</scope>
    <source>
        <strain evidence="6">s54d21</strain>
    </source>
</reference>
<keyword evidence="3" id="KW-0472">Membrane</keyword>
<dbReference type="InterPro" id="IPR029052">
    <property type="entry name" value="Metallo-depent_PP-like"/>
</dbReference>
<evidence type="ECO:0000313" key="5">
    <source>
        <dbReference type="EMBL" id="MDY7232187.1"/>
    </source>
</evidence>
<comment type="caution">
    <text evidence="5">The sequence shown here is derived from an EMBL/GenBank/DDBJ whole genome shotgun (WGS) entry which is preliminary data.</text>
</comment>
<dbReference type="Gene3D" id="3.60.21.10">
    <property type="match status" value="1"/>
</dbReference>
<evidence type="ECO:0000259" key="4">
    <source>
        <dbReference type="Pfam" id="PF00149"/>
    </source>
</evidence>
<dbReference type="InterPro" id="IPR051158">
    <property type="entry name" value="Metallophosphoesterase_sf"/>
</dbReference>
<sequence>MSVSVAVRFLLFFSITGLISVLGHVYLYRRMFRDTSGHPGWRKAGIAAMASLCLLMLGSRLLSRVLPSDTVLALATVGWTWMGVTTYLLLAFFTLGGLRALSHLVHRWRARPSTASAAPAPAPPPVSEERRQFLARATAGGALLATSGFVGYGSWRAFHPPTVTEVAVRLPGLPKALDGFTLVQLSDIHVGPVIQRRFMNAMVDQCNALKPDLVCITGDLVDGSVDELGYSVAALANLRSRHGTFFVTGNHEYYSGDEEWTEALKGMSVDVLRNRHVRIGEPGASFDLVGVDDWAAARTGSPHRYDLSKALSGRDPERAAVLLAHQPSNWREAAKAGIGLQLSGHTHGGQFFPFTLAISAIWEHDAGLFQENGRHIYVSRGTGFWGPPVRVAAPPEIVKVTLLS</sequence>
<dbReference type="CDD" id="cd07385">
    <property type="entry name" value="MPP_YkuE_C"/>
    <property type="match status" value="1"/>
</dbReference>
<feature type="transmembrane region" description="Helical" evidence="3">
    <location>
        <begin position="79"/>
        <end position="101"/>
    </location>
</feature>
<dbReference type="SUPFAM" id="SSF56300">
    <property type="entry name" value="Metallo-dependent phosphatases"/>
    <property type="match status" value="1"/>
</dbReference>
<dbReference type="Proteomes" id="UP001291309">
    <property type="component" value="Unassembled WGS sequence"/>
</dbReference>
<proteinExistence type="predicted"/>
<feature type="transmembrane region" description="Helical" evidence="3">
    <location>
        <begin position="40"/>
        <end position="59"/>
    </location>
</feature>
<evidence type="ECO:0000256" key="2">
    <source>
        <dbReference type="ARBA" id="ARBA00022801"/>
    </source>
</evidence>
<accession>A0ABU5HFD2</accession>
<keyword evidence="6" id="KW-1185">Reference proteome</keyword>
<dbReference type="InterPro" id="IPR019546">
    <property type="entry name" value="TAT_signal_bac_arc"/>
</dbReference>
<gene>
    <name evidence="5" type="ORF">SYV04_37710</name>
</gene>
<evidence type="ECO:0000313" key="6">
    <source>
        <dbReference type="Proteomes" id="UP001291309"/>
    </source>
</evidence>
<evidence type="ECO:0000256" key="1">
    <source>
        <dbReference type="ARBA" id="ARBA00022723"/>
    </source>
</evidence>
<keyword evidence="3" id="KW-1133">Transmembrane helix</keyword>
<keyword evidence="3" id="KW-0812">Transmembrane</keyword>
<protein>
    <submittedName>
        <fullName evidence="5">Metallophosphoesterase</fullName>
    </submittedName>
</protein>
<dbReference type="EMBL" id="JAXIVS010000018">
    <property type="protein sequence ID" value="MDY7232187.1"/>
    <property type="molecule type" value="Genomic_DNA"/>
</dbReference>
<keyword evidence="1" id="KW-0479">Metal-binding</keyword>
<dbReference type="Pfam" id="PF00149">
    <property type="entry name" value="Metallophos"/>
    <property type="match status" value="1"/>
</dbReference>
<feature type="domain" description="Calcineurin-like phosphoesterase" evidence="4">
    <location>
        <begin position="181"/>
        <end position="348"/>
    </location>
</feature>
<organism evidence="5 6">
    <name type="scientific">Hyalangium rubrum</name>
    <dbReference type="NCBI Taxonomy" id="3103134"/>
    <lineage>
        <taxon>Bacteria</taxon>
        <taxon>Pseudomonadati</taxon>
        <taxon>Myxococcota</taxon>
        <taxon>Myxococcia</taxon>
        <taxon>Myxococcales</taxon>
        <taxon>Cystobacterineae</taxon>
        <taxon>Archangiaceae</taxon>
        <taxon>Hyalangium</taxon>
    </lineage>
</organism>
<feature type="transmembrane region" description="Helical" evidence="3">
    <location>
        <begin position="6"/>
        <end position="28"/>
    </location>
</feature>
<dbReference type="InterPro" id="IPR004843">
    <property type="entry name" value="Calcineurin-like_PHP"/>
</dbReference>
<dbReference type="NCBIfam" id="TIGR01409">
    <property type="entry name" value="TAT_signal_seq"/>
    <property type="match status" value="1"/>
</dbReference>